<evidence type="ECO:0000313" key="1">
    <source>
        <dbReference type="EMBL" id="GJT87322.1"/>
    </source>
</evidence>
<name>A0ABQ5HJA9_9ASTR</name>
<protein>
    <submittedName>
        <fullName evidence="1">Uncharacterized protein</fullName>
    </submittedName>
</protein>
<sequence>MFTLIIHHREWDGSNAIENEPLVNKTSQQNTSNVVLLKLFGSKEVKKEPSFVGSSSHGSTRMVCKFFEWIDDVTNNNFGLLDPDSKFQKREEIDFKLEYGSEIVKENLNQSKARHDEVMEDAHATFDNILEKHIEEEMNVVRNDVDDDGSIGGKEPNLETFMEVENHLFQQNNVVDCGIQLIGLQLLQLDLSLGKIPSRSFRPLKSAVIFWLIWASCSLGVPFALDRSWSKWELSVWLFG</sequence>
<proteinExistence type="predicted"/>
<comment type="caution">
    <text evidence="1">The sequence shown here is derived from an EMBL/GenBank/DDBJ whole genome shotgun (WGS) entry which is preliminary data.</text>
</comment>
<gene>
    <name evidence="1" type="ORF">Tco_1069039</name>
</gene>
<dbReference type="EMBL" id="BQNB010019629">
    <property type="protein sequence ID" value="GJT87322.1"/>
    <property type="molecule type" value="Genomic_DNA"/>
</dbReference>
<keyword evidence="2" id="KW-1185">Reference proteome</keyword>
<accession>A0ABQ5HJA9</accession>
<reference evidence="1" key="1">
    <citation type="journal article" date="2022" name="Int. J. Mol. Sci.">
        <title>Draft Genome of Tanacetum Coccineum: Genomic Comparison of Closely Related Tanacetum-Family Plants.</title>
        <authorList>
            <person name="Yamashiro T."/>
            <person name="Shiraishi A."/>
            <person name="Nakayama K."/>
            <person name="Satake H."/>
        </authorList>
    </citation>
    <scope>NUCLEOTIDE SEQUENCE</scope>
</reference>
<reference evidence="1" key="2">
    <citation type="submission" date="2022-01" db="EMBL/GenBank/DDBJ databases">
        <authorList>
            <person name="Yamashiro T."/>
            <person name="Shiraishi A."/>
            <person name="Satake H."/>
            <person name="Nakayama K."/>
        </authorList>
    </citation>
    <scope>NUCLEOTIDE SEQUENCE</scope>
</reference>
<organism evidence="1 2">
    <name type="scientific">Tanacetum coccineum</name>
    <dbReference type="NCBI Taxonomy" id="301880"/>
    <lineage>
        <taxon>Eukaryota</taxon>
        <taxon>Viridiplantae</taxon>
        <taxon>Streptophyta</taxon>
        <taxon>Embryophyta</taxon>
        <taxon>Tracheophyta</taxon>
        <taxon>Spermatophyta</taxon>
        <taxon>Magnoliopsida</taxon>
        <taxon>eudicotyledons</taxon>
        <taxon>Gunneridae</taxon>
        <taxon>Pentapetalae</taxon>
        <taxon>asterids</taxon>
        <taxon>campanulids</taxon>
        <taxon>Asterales</taxon>
        <taxon>Asteraceae</taxon>
        <taxon>Asteroideae</taxon>
        <taxon>Anthemideae</taxon>
        <taxon>Anthemidinae</taxon>
        <taxon>Tanacetum</taxon>
    </lineage>
</organism>
<dbReference type="Proteomes" id="UP001151760">
    <property type="component" value="Unassembled WGS sequence"/>
</dbReference>
<evidence type="ECO:0000313" key="2">
    <source>
        <dbReference type="Proteomes" id="UP001151760"/>
    </source>
</evidence>